<proteinExistence type="predicted"/>
<feature type="compositionally biased region" description="Low complexity" evidence="1">
    <location>
        <begin position="248"/>
        <end position="258"/>
    </location>
</feature>
<protein>
    <submittedName>
        <fullName evidence="3">Class I SAM-dependent methyltransferase</fullName>
    </submittedName>
</protein>
<dbReference type="InterPro" id="IPR013216">
    <property type="entry name" value="Methyltransf_11"/>
</dbReference>
<evidence type="ECO:0000256" key="1">
    <source>
        <dbReference type="SAM" id="MobiDB-lite"/>
    </source>
</evidence>
<keyword evidence="4" id="KW-1185">Reference proteome</keyword>
<dbReference type="InterPro" id="IPR029063">
    <property type="entry name" value="SAM-dependent_MTases_sf"/>
</dbReference>
<dbReference type="Gene3D" id="3.40.50.150">
    <property type="entry name" value="Vaccinia Virus protein VP39"/>
    <property type="match status" value="1"/>
</dbReference>
<comment type="caution">
    <text evidence="3">The sequence shown here is derived from an EMBL/GenBank/DDBJ whole genome shotgun (WGS) entry which is preliminary data.</text>
</comment>
<dbReference type="GO" id="GO:0008757">
    <property type="term" value="F:S-adenosylmethionine-dependent methyltransferase activity"/>
    <property type="evidence" value="ECO:0007669"/>
    <property type="project" value="InterPro"/>
</dbReference>
<feature type="domain" description="Methyltransferase type 11" evidence="2">
    <location>
        <begin position="89"/>
        <end position="131"/>
    </location>
</feature>
<evidence type="ECO:0000259" key="2">
    <source>
        <dbReference type="Pfam" id="PF08241"/>
    </source>
</evidence>
<sequence>MHLDVLDLRAFYYRTKLGRSAQRGLQEALRRFWPDTRGLTVAGFGFAAPVLRPFLGEARRVLALMPAQQGVMPWPAGGPSVSALVEETRWPIEAGCVDRLVVMHGLEACDSPPALLAEIWRVLAPGGQVVFIVPNRSGLWARRDVTPFGFGRPYSFGQLETLLGRNRFLPERHATALHSPPSHRRFWLQTAHFWEMLGRRFNAQFMGGALLVEATKQVYGRPPPEGARVAVPRPLDVFGGLTRPSPEPVAGRAAAARDGPPRPRSKGVSAGIPDLPPLHRSVITAPAWQGRDPDRRGVFAPSAPGGRKTLERKGGLWPAQLH</sequence>
<name>A0A501WTI1_9RHOB</name>
<organism evidence="3 4">
    <name type="scientific">Amaricoccus solimangrovi</name>
    <dbReference type="NCBI Taxonomy" id="2589815"/>
    <lineage>
        <taxon>Bacteria</taxon>
        <taxon>Pseudomonadati</taxon>
        <taxon>Pseudomonadota</taxon>
        <taxon>Alphaproteobacteria</taxon>
        <taxon>Rhodobacterales</taxon>
        <taxon>Paracoccaceae</taxon>
        <taxon>Amaricoccus</taxon>
    </lineage>
</organism>
<evidence type="ECO:0000313" key="4">
    <source>
        <dbReference type="Proteomes" id="UP000319255"/>
    </source>
</evidence>
<dbReference type="Proteomes" id="UP000319255">
    <property type="component" value="Unassembled WGS sequence"/>
</dbReference>
<feature type="region of interest" description="Disordered" evidence="1">
    <location>
        <begin position="241"/>
        <end position="322"/>
    </location>
</feature>
<dbReference type="EMBL" id="VFRP01000003">
    <property type="protein sequence ID" value="TPE52708.1"/>
    <property type="molecule type" value="Genomic_DNA"/>
</dbReference>
<dbReference type="OrthoDB" id="9800231at2"/>
<dbReference type="GO" id="GO:0032259">
    <property type="term" value="P:methylation"/>
    <property type="evidence" value="ECO:0007669"/>
    <property type="project" value="UniProtKB-KW"/>
</dbReference>
<dbReference type="SUPFAM" id="SSF53335">
    <property type="entry name" value="S-adenosyl-L-methionine-dependent methyltransferases"/>
    <property type="match status" value="1"/>
</dbReference>
<accession>A0A501WTI1</accession>
<dbReference type="RefSeq" id="WP_140453190.1">
    <property type="nucleotide sequence ID" value="NZ_VFRP01000003.1"/>
</dbReference>
<keyword evidence="3" id="KW-0808">Transferase</keyword>
<reference evidence="3 4" key="1">
    <citation type="submission" date="2019-06" db="EMBL/GenBank/DDBJ databases">
        <title>A novel bacterium of genus Amaricoccus, isolated from marine sediment.</title>
        <authorList>
            <person name="Huang H."/>
            <person name="Mo K."/>
            <person name="Hu Y."/>
        </authorList>
    </citation>
    <scope>NUCLEOTIDE SEQUENCE [LARGE SCALE GENOMIC DNA]</scope>
    <source>
        <strain evidence="3 4">HB172011</strain>
    </source>
</reference>
<keyword evidence="3" id="KW-0489">Methyltransferase</keyword>
<dbReference type="Pfam" id="PF08241">
    <property type="entry name" value="Methyltransf_11"/>
    <property type="match status" value="1"/>
</dbReference>
<dbReference type="AlphaFoldDB" id="A0A501WTI1"/>
<evidence type="ECO:0000313" key="3">
    <source>
        <dbReference type="EMBL" id="TPE52708.1"/>
    </source>
</evidence>
<gene>
    <name evidence="3" type="ORF">FJM51_05915</name>
</gene>